<dbReference type="GeneID" id="101892876"/>
<dbReference type="EnsemblMetazoa" id="MDOA000067-RC">
    <property type="protein sequence ID" value="MDOA000067-PC"/>
    <property type="gene ID" value="MDOA000067"/>
</dbReference>
<feature type="transmembrane region" description="Helical" evidence="11">
    <location>
        <begin position="311"/>
        <end position="330"/>
    </location>
</feature>
<dbReference type="PANTHER" id="PTHR10106:SF0">
    <property type="entry name" value="LD36721P"/>
    <property type="match status" value="1"/>
</dbReference>
<feature type="transmembrane region" description="Helical" evidence="11">
    <location>
        <begin position="268"/>
        <end position="291"/>
    </location>
</feature>
<feature type="transmembrane region" description="Helical" evidence="11">
    <location>
        <begin position="164"/>
        <end position="184"/>
    </location>
</feature>
<evidence type="ECO:0000259" key="12">
    <source>
        <dbReference type="PROSITE" id="PS50939"/>
    </source>
</evidence>
<dbReference type="VEuPathDB" id="VectorBase:MDOA000067"/>
<keyword evidence="9" id="KW-0408">Iron</keyword>
<evidence type="ECO:0000256" key="3">
    <source>
        <dbReference type="ARBA" id="ARBA00022448"/>
    </source>
</evidence>
<reference evidence="15" key="2">
    <citation type="submission" date="2025-04" db="UniProtKB">
        <authorList>
            <consortium name="RefSeq"/>
        </authorList>
    </citation>
    <scope>IDENTIFICATION</scope>
</reference>
<dbReference type="AlphaFoldDB" id="A0A1I8M0P9"/>
<dbReference type="OrthoDB" id="907479at2759"/>
<keyword evidence="7" id="KW-0249">Electron transport</keyword>
<feature type="transmembrane region" description="Helical" evidence="11">
    <location>
        <begin position="196"/>
        <end position="215"/>
    </location>
</feature>
<evidence type="ECO:0000256" key="4">
    <source>
        <dbReference type="ARBA" id="ARBA00022617"/>
    </source>
</evidence>
<feature type="transmembrane region" description="Helical" evidence="11">
    <location>
        <begin position="122"/>
        <end position="144"/>
    </location>
</feature>
<evidence type="ECO:0000256" key="11">
    <source>
        <dbReference type="SAM" id="Phobius"/>
    </source>
</evidence>
<name>A0A1I8M0P9_MUSDO</name>
<gene>
    <name evidence="13" type="primary">101892876</name>
    <name evidence="15" type="synonym">LOC101892876</name>
</gene>
<dbReference type="Proteomes" id="UP001652621">
    <property type="component" value="Unplaced"/>
</dbReference>
<comment type="cofactor">
    <cofactor evidence="1">
        <name>heme b</name>
        <dbReference type="ChEBI" id="CHEBI:60344"/>
    </cofactor>
</comment>
<dbReference type="GO" id="GO:0046872">
    <property type="term" value="F:metal ion binding"/>
    <property type="evidence" value="ECO:0007669"/>
    <property type="project" value="UniProtKB-KW"/>
</dbReference>
<dbReference type="PANTHER" id="PTHR10106">
    <property type="entry name" value="CYTOCHROME B561-RELATED"/>
    <property type="match status" value="1"/>
</dbReference>
<dbReference type="Gene3D" id="1.20.120.1770">
    <property type="match status" value="1"/>
</dbReference>
<evidence type="ECO:0000256" key="10">
    <source>
        <dbReference type="ARBA" id="ARBA00023136"/>
    </source>
</evidence>
<evidence type="ECO:0000313" key="13">
    <source>
        <dbReference type="EnsemblMetazoa" id="MDOA000067-PC"/>
    </source>
</evidence>
<accession>A0A1I8M0P9</accession>
<evidence type="ECO:0000256" key="1">
    <source>
        <dbReference type="ARBA" id="ARBA00001970"/>
    </source>
</evidence>
<keyword evidence="14" id="KW-1185">Reference proteome</keyword>
<dbReference type="GO" id="GO:0016491">
    <property type="term" value="F:oxidoreductase activity"/>
    <property type="evidence" value="ECO:0007669"/>
    <property type="project" value="InterPro"/>
</dbReference>
<evidence type="ECO:0000256" key="2">
    <source>
        <dbReference type="ARBA" id="ARBA00004141"/>
    </source>
</evidence>
<evidence type="ECO:0000256" key="7">
    <source>
        <dbReference type="ARBA" id="ARBA00022982"/>
    </source>
</evidence>
<dbReference type="GO" id="GO:0016020">
    <property type="term" value="C:membrane"/>
    <property type="evidence" value="ECO:0007669"/>
    <property type="project" value="UniProtKB-SubCell"/>
</dbReference>
<dbReference type="eggNOG" id="KOG1619">
    <property type="taxonomic scope" value="Eukaryota"/>
</dbReference>
<dbReference type="PROSITE" id="PS50939">
    <property type="entry name" value="CYTOCHROME_B561"/>
    <property type="match status" value="1"/>
</dbReference>
<keyword evidence="6" id="KW-0479">Metal-binding</keyword>
<reference evidence="13" key="1">
    <citation type="submission" date="2020-05" db="UniProtKB">
        <authorList>
            <consortium name="EnsemblMetazoa"/>
        </authorList>
    </citation>
    <scope>IDENTIFICATION</scope>
    <source>
        <strain evidence="13">Aabys</strain>
    </source>
</reference>
<dbReference type="KEGG" id="mde:101892876"/>
<dbReference type="InterPro" id="IPR043205">
    <property type="entry name" value="CYB561/CYBRD1-like"/>
</dbReference>
<evidence type="ECO:0000256" key="8">
    <source>
        <dbReference type="ARBA" id="ARBA00022989"/>
    </source>
</evidence>
<protein>
    <submittedName>
        <fullName evidence="15">Cytochrome b reductase 1</fullName>
    </submittedName>
</protein>
<keyword evidence="4" id="KW-0349">Heme</keyword>
<dbReference type="RefSeq" id="XP_005191184.1">
    <property type="nucleotide sequence ID" value="XM_005191127.3"/>
</dbReference>
<keyword evidence="10 11" id="KW-0472">Membrane</keyword>
<dbReference type="InterPro" id="IPR006593">
    <property type="entry name" value="Cyt_b561/ferric_Rdtase_TM"/>
</dbReference>
<feature type="transmembrane region" description="Helical" evidence="11">
    <location>
        <begin position="235"/>
        <end position="256"/>
    </location>
</feature>
<evidence type="ECO:0000256" key="5">
    <source>
        <dbReference type="ARBA" id="ARBA00022692"/>
    </source>
</evidence>
<sequence length="352" mass="37875">MSTNNEVEKNVSSENSNTNMMTVEIPIITPVATETMTVAVTSPTTETMPPTSVPAAATGAPLAPISETPSKTEDTVDFKKMDINEQLQQPNPNAPPPTVTTTVTIITKDKMDTDPAMANFKVLYVLTQLCGLTMIVLMGSWVGVHMGGVGGTDNPALEFNWHPLLMTIGLIFLYGNAILVYRGFRTMRKKTLKVTHAALHMGAFILTVIALKTVFDSHNLAKTPIPNMYSLHSWLGLSAVLIFSLQYVIGFTAYLAPGAKESFRAALMPLHVYFGLFGFVLSIASACMGITEKAIFALGSSYSQLPSSAVMVNLCGVLFVVFGGLVVYLATNPAYKRKPIPEDTVLLTGSAE</sequence>
<keyword evidence="5 11" id="KW-0812">Transmembrane</keyword>
<keyword evidence="3" id="KW-0813">Transport</keyword>
<feature type="domain" description="Cytochrome b561" evidence="12">
    <location>
        <begin position="126"/>
        <end position="331"/>
    </location>
</feature>
<evidence type="ECO:0000313" key="14">
    <source>
        <dbReference type="Proteomes" id="UP001652621"/>
    </source>
</evidence>
<keyword evidence="8 11" id="KW-1133">Transmembrane helix</keyword>
<dbReference type="SMART" id="SM00665">
    <property type="entry name" value="B561"/>
    <property type="match status" value="1"/>
</dbReference>
<proteinExistence type="predicted"/>
<dbReference type="VEuPathDB" id="VectorBase:MDOMA2_005625"/>
<evidence type="ECO:0000256" key="6">
    <source>
        <dbReference type="ARBA" id="ARBA00022723"/>
    </source>
</evidence>
<organism evidence="13">
    <name type="scientific">Musca domestica</name>
    <name type="common">House fly</name>
    <dbReference type="NCBI Taxonomy" id="7370"/>
    <lineage>
        <taxon>Eukaryota</taxon>
        <taxon>Metazoa</taxon>
        <taxon>Ecdysozoa</taxon>
        <taxon>Arthropoda</taxon>
        <taxon>Hexapoda</taxon>
        <taxon>Insecta</taxon>
        <taxon>Pterygota</taxon>
        <taxon>Neoptera</taxon>
        <taxon>Endopterygota</taxon>
        <taxon>Diptera</taxon>
        <taxon>Brachycera</taxon>
        <taxon>Muscomorpha</taxon>
        <taxon>Muscoidea</taxon>
        <taxon>Muscidae</taxon>
        <taxon>Musca</taxon>
    </lineage>
</organism>
<evidence type="ECO:0000313" key="15">
    <source>
        <dbReference type="RefSeq" id="XP_005191184.1"/>
    </source>
</evidence>
<comment type="subcellular location">
    <subcellularLocation>
        <location evidence="2">Membrane</location>
        <topology evidence="2">Multi-pass membrane protein</topology>
    </subcellularLocation>
</comment>
<dbReference type="FunFam" id="1.20.120.1770:FF:000001">
    <property type="entry name" value="Cytochrome b reductase 1"/>
    <property type="match status" value="1"/>
</dbReference>
<dbReference type="Pfam" id="PF03188">
    <property type="entry name" value="Cytochrom_B561"/>
    <property type="match status" value="1"/>
</dbReference>
<dbReference type="CDD" id="cd08764">
    <property type="entry name" value="Cyt_b561_CG1275_like"/>
    <property type="match status" value="1"/>
</dbReference>
<evidence type="ECO:0000256" key="9">
    <source>
        <dbReference type="ARBA" id="ARBA00023004"/>
    </source>
</evidence>